<organism evidence="2 3">
    <name type="scientific">Ataeniobius toweri</name>
    <dbReference type="NCBI Taxonomy" id="208326"/>
    <lineage>
        <taxon>Eukaryota</taxon>
        <taxon>Metazoa</taxon>
        <taxon>Chordata</taxon>
        <taxon>Craniata</taxon>
        <taxon>Vertebrata</taxon>
        <taxon>Euteleostomi</taxon>
        <taxon>Actinopterygii</taxon>
        <taxon>Neopterygii</taxon>
        <taxon>Teleostei</taxon>
        <taxon>Neoteleostei</taxon>
        <taxon>Acanthomorphata</taxon>
        <taxon>Ovalentaria</taxon>
        <taxon>Atherinomorphae</taxon>
        <taxon>Cyprinodontiformes</taxon>
        <taxon>Goodeidae</taxon>
        <taxon>Ataeniobius</taxon>
    </lineage>
</organism>
<feature type="transmembrane region" description="Helical" evidence="1">
    <location>
        <begin position="45"/>
        <end position="67"/>
    </location>
</feature>
<sequence>MDLWILKVASDHRCCPLVAVTAPEPVNQWIRTGQKFFHCTCDKELGAVLILCRLMLLCCNFLVLGTFSW</sequence>
<keyword evidence="1" id="KW-1133">Transmembrane helix</keyword>
<accession>A0ABU7B8Q0</accession>
<gene>
    <name evidence="2" type="ORF">ATANTOWER_013527</name>
</gene>
<evidence type="ECO:0000256" key="1">
    <source>
        <dbReference type="SAM" id="Phobius"/>
    </source>
</evidence>
<name>A0ABU7B8Q0_9TELE</name>
<keyword evidence="3" id="KW-1185">Reference proteome</keyword>
<proteinExistence type="predicted"/>
<comment type="caution">
    <text evidence="2">The sequence shown here is derived from an EMBL/GenBank/DDBJ whole genome shotgun (WGS) entry which is preliminary data.</text>
</comment>
<evidence type="ECO:0000313" key="2">
    <source>
        <dbReference type="EMBL" id="MED6246149.1"/>
    </source>
</evidence>
<dbReference type="EMBL" id="JAHUTI010042182">
    <property type="protein sequence ID" value="MED6246149.1"/>
    <property type="molecule type" value="Genomic_DNA"/>
</dbReference>
<protein>
    <submittedName>
        <fullName evidence="2">Uncharacterized protein</fullName>
    </submittedName>
</protein>
<reference evidence="2 3" key="1">
    <citation type="submission" date="2021-07" db="EMBL/GenBank/DDBJ databases">
        <authorList>
            <person name="Palmer J.M."/>
        </authorList>
    </citation>
    <scope>NUCLEOTIDE SEQUENCE [LARGE SCALE GENOMIC DNA]</scope>
    <source>
        <strain evidence="2 3">AT_MEX2019</strain>
        <tissue evidence="2">Muscle</tissue>
    </source>
</reference>
<dbReference type="Proteomes" id="UP001345963">
    <property type="component" value="Unassembled WGS sequence"/>
</dbReference>
<keyword evidence="1" id="KW-0472">Membrane</keyword>
<keyword evidence="1" id="KW-0812">Transmembrane</keyword>
<evidence type="ECO:0000313" key="3">
    <source>
        <dbReference type="Proteomes" id="UP001345963"/>
    </source>
</evidence>